<evidence type="ECO:0000313" key="1">
    <source>
        <dbReference type="EMBL" id="MSU88348.1"/>
    </source>
</evidence>
<sequence>MGSLTSFVPQLRGRVTNAAWLILCGMIAGCGLQAPDTGYAPSAQARAAAFPALLPQPQVESAMAPAPPAADLGPLAGRAEALRARAQSLSAPVLDPAARARLQSAGGAG</sequence>
<gene>
    <name evidence="1" type="ORF">GE300_01795</name>
</gene>
<dbReference type="EMBL" id="WIND01000001">
    <property type="protein sequence ID" value="MSU88348.1"/>
    <property type="molecule type" value="Genomic_DNA"/>
</dbReference>
<name>A0A6L5YVS6_9RHOB</name>
<dbReference type="RefSeq" id="WP_154444329.1">
    <property type="nucleotide sequence ID" value="NZ_WIND01000001.1"/>
</dbReference>
<comment type="caution">
    <text evidence="1">The sequence shown here is derived from an EMBL/GenBank/DDBJ whole genome shotgun (WGS) entry which is preliminary data.</text>
</comment>
<dbReference type="AlphaFoldDB" id="A0A6L5YVS6"/>
<proteinExistence type="predicted"/>
<evidence type="ECO:0000313" key="2">
    <source>
        <dbReference type="Proteomes" id="UP000474957"/>
    </source>
</evidence>
<protein>
    <submittedName>
        <fullName evidence="1">Uncharacterized protein</fullName>
    </submittedName>
</protein>
<reference evidence="1 2" key="1">
    <citation type="submission" date="2019-10" db="EMBL/GenBank/DDBJ databases">
        <title>Cognatihalovulum marinum gen. nov. sp. nov., a new member of the family Rhodobacteraceae isolated from deep seawater of the Northwest Indian Ocean.</title>
        <authorList>
            <person name="Ruan C."/>
            <person name="Wang J."/>
            <person name="Zheng X."/>
            <person name="Song L."/>
            <person name="Zhu Y."/>
            <person name="Huang Y."/>
            <person name="Lu Z."/>
            <person name="Du W."/>
            <person name="Huang L."/>
            <person name="Dai X."/>
        </authorList>
    </citation>
    <scope>NUCLEOTIDE SEQUENCE [LARGE SCALE GENOMIC DNA]</scope>
    <source>
        <strain evidence="1 2">2CG4</strain>
    </source>
</reference>
<accession>A0A6L5YVS6</accession>
<dbReference type="Proteomes" id="UP000474957">
    <property type="component" value="Unassembled WGS sequence"/>
</dbReference>
<organism evidence="1 2">
    <name type="scientific">Halovulum marinum</name>
    <dbReference type="NCBI Taxonomy" id="2662447"/>
    <lineage>
        <taxon>Bacteria</taxon>
        <taxon>Pseudomonadati</taxon>
        <taxon>Pseudomonadota</taxon>
        <taxon>Alphaproteobacteria</taxon>
        <taxon>Rhodobacterales</taxon>
        <taxon>Paracoccaceae</taxon>
        <taxon>Halovulum</taxon>
    </lineage>
</organism>
<keyword evidence="2" id="KW-1185">Reference proteome</keyword>